<evidence type="ECO:0000259" key="9">
    <source>
        <dbReference type="Pfam" id="PF01261"/>
    </source>
</evidence>
<dbReference type="Proteomes" id="UP000215145">
    <property type="component" value="Unassembled WGS sequence"/>
</dbReference>
<dbReference type="InterPro" id="IPR001719">
    <property type="entry name" value="AP_endonuc_2"/>
</dbReference>
<dbReference type="PANTHER" id="PTHR21445">
    <property type="entry name" value="ENDONUCLEASE IV ENDODEOXYRIBONUCLEASE IV"/>
    <property type="match status" value="1"/>
</dbReference>
<dbReference type="PROSITE" id="PS51432">
    <property type="entry name" value="AP_NUCLEASE_F2_4"/>
    <property type="match status" value="1"/>
</dbReference>
<dbReference type="InterPro" id="IPR013022">
    <property type="entry name" value="Xyl_isomerase-like_TIM-brl"/>
</dbReference>
<evidence type="ECO:0000256" key="6">
    <source>
        <dbReference type="ARBA" id="ARBA00022801"/>
    </source>
</evidence>
<dbReference type="InterPro" id="IPR018246">
    <property type="entry name" value="AP_endonuc_F2_Zn_BS"/>
</dbReference>
<name>A0A229P3J6_9BACL</name>
<feature type="domain" description="Xylose isomerase-like TIM barrel" evidence="9">
    <location>
        <begin position="22"/>
        <end position="273"/>
    </location>
</feature>
<dbReference type="GO" id="GO:0003677">
    <property type="term" value="F:DNA binding"/>
    <property type="evidence" value="ECO:0007669"/>
    <property type="project" value="InterPro"/>
</dbReference>
<dbReference type="GO" id="GO:0003906">
    <property type="term" value="F:DNA-(apurinic or apyrimidinic site) endonuclease activity"/>
    <property type="evidence" value="ECO:0007669"/>
    <property type="project" value="TreeGrafter"/>
</dbReference>
<keyword evidence="11" id="KW-1185">Reference proteome</keyword>
<evidence type="ECO:0000256" key="1">
    <source>
        <dbReference type="ARBA" id="ARBA00001947"/>
    </source>
</evidence>
<dbReference type="Pfam" id="PF01261">
    <property type="entry name" value="AP_endonuc_2"/>
    <property type="match status" value="1"/>
</dbReference>
<evidence type="ECO:0000256" key="4">
    <source>
        <dbReference type="ARBA" id="ARBA00022723"/>
    </source>
</evidence>
<organism evidence="10 11">
    <name type="scientific">Paenibacillus herberti</name>
    <dbReference type="NCBI Taxonomy" id="1619309"/>
    <lineage>
        <taxon>Bacteria</taxon>
        <taxon>Bacillati</taxon>
        <taxon>Bacillota</taxon>
        <taxon>Bacilli</taxon>
        <taxon>Bacillales</taxon>
        <taxon>Paenibacillaceae</taxon>
        <taxon>Paenibacillus</taxon>
    </lineage>
</organism>
<dbReference type="OrthoDB" id="9805666at2"/>
<keyword evidence="5" id="KW-0227">DNA damage</keyword>
<dbReference type="NCBIfam" id="TIGR00587">
    <property type="entry name" value="nfo"/>
    <property type="match status" value="1"/>
</dbReference>
<evidence type="ECO:0000256" key="8">
    <source>
        <dbReference type="ARBA" id="ARBA00023204"/>
    </source>
</evidence>
<evidence type="ECO:0000313" key="11">
    <source>
        <dbReference type="Proteomes" id="UP000215145"/>
    </source>
</evidence>
<dbReference type="PROSITE" id="PS00731">
    <property type="entry name" value="AP_NUCLEASE_F2_3"/>
    <property type="match status" value="1"/>
</dbReference>
<dbReference type="SMART" id="SM00518">
    <property type="entry name" value="AP2Ec"/>
    <property type="match status" value="1"/>
</dbReference>
<evidence type="ECO:0000313" key="10">
    <source>
        <dbReference type="EMBL" id="OXM16449.1"/>
    </source>
</evidence>
<gene>
    <name evidence="10" type="ORF">CGZ75_07185</name>
</gene>
<dbReference type="PANTHER" id="PTHR21445:SF0">
    <property type="entry name" value="APURINIC-APYRIMIDINIC ENDONUCLEASE"/>
    <property type="match status" value="1"/>
</dbReference>
<evidence type="ECO:0000256" key="2">
    <source>
        <dbReference type="ARBA" id="ARBA00005340"/>
    </source>
</evidence>
<dbReference type="InterPro" id="IPR036237">
    <property type="entry name" value="Xyl_isomerase-like_sf"/>
</dbReference>
<evidence type="ECO:0000256" key="7">
    <source>
        <dbReference type="ARBA" id="ARBA00022833"/>
    </source>
</evidence>
<comment type="similarity">
    <text evidence="2">Belongs to the AP endonuclease 2 family.</text>
</comment>
<dbReference type="EMBL" id="NMUQ01000001">
    <property type="protein sequence ID" value="OXM16449.1"/>
    <property type="molecule type" value="Genomic_DNA"/>
</dbReference>
<comment type="cofactor">
    <cofactor evidence="1">
        <name>Zn(2+)</name>
        <dbReference type="ChEBI" id="CHEBI:29105"/>
    </cofactor>
</comment>
<keyword evidence="10" id="KW-0255">Endonuclease</keyword>
<dbReference type="GO" id="GO:0008270">
    <property type="term" value="F:zinc ion binding"/>
    <property type="evidence" value="ECO:0007669"/>
    <property type="project" value="InterPro"/>
</dbReference>
<evidence type="ECO:0000256" key="5">
    <source>
        <dbReference type="ARBA" id="ARBA00022763"/>
    </source>
</evidence>
<dbReference type="GO" id="GO:0008081">
    <property type="term" value="F:phosphoric diester hydrolase activity"/>
    <property type="evidence" value="ECO:0007669"/>
    <property type="project" value="TreeGrafter"/>
</dbReference>
<dbReference type="SUPFAM" id="SSF51658">
    <property type="entry name" value="Xylose isomerase-like"/>
    <property type="match status" value="1"/>
</dbReference>
<dbReference type="RefSeq" id="WP_089523534.1">
    <property type="nucleotide sequence ID" value="NZ_NMUQ01000001.1"/>
</dbReference>
<comment type="caution">
    <text evidence="10">The sequence shown here is derived from an EMBL/GenBank/DDBJ whole genome shotgun (WGS) entry which is preliminary data.</text>
</comment>
<protein>
    <submittedName>
        <fullName evidence="10">Endonuclease IV</fullName>
    </submittedName>
</protein>
<dbReference type="AlphaFoldDB" id="A0A229P3J6"/>
<keyword evidence="3" id="KW-0540">Nuclease</keyword>
<keyword evidence="8" id="KW-0234">DNA repair</keyword>
<evidence type="ECO:0000256" key="3">
    <source>
        <dbReference type="ARBA" id="ARBA00022722"/>
    </source>
</evidence>
<keyword evidence="4" id="KW-0479">Metal-binding</keyword>
<keyword evidence="7" id="KW-0862">Zinc</keyword>
<reference evidence="10 11" key="1">
    <citation type="submission" date="2017-07" db="EMBL/GenBank/DDBJ databases">
        <title>Paenibacillus herberti R33 genome sequencing and assembly.</title>
        <authorList>
            <person name="Su W."/>
        </authorList>
    </citation>
    <scope>NUCLEOTIDE SEQUENCE [LARGE SCALE GENOMIC DNA]</scope>
    <source>
        <strain evidence="10 11">R33</strain>
    </source>
</reference>
<dbReference type="Gene3D" id="3.20.20.150">
    <property type="entry name" value="Divalent-metal-dependent TIM barrel enzymes"/>
    <property type="match status" value="1"/>
</dbReference>
<accession>A0A229P3J6</accession>
<dbReference type="GO" id="GO:0006284">
    <property type="term" value="P:base-excision repair"/>
    <property type="evidence" value="ECO:0007669"/>
    <property type="project" value="TreeGrafter"/>
</dbReference>
<sequence length="281" mass="30346">MAAGNRRGAHVSTRGGYLAAAQRAYALGCGSFQYFPKNPRSLGVKSFDRSDAARCLEFCREKGIASIAHSPYPCNLASPSAEVRERTALSLLNDLDIAESCGSLGVVVHFGVYKEGDPLEGYRLMIATLDSITERWQGSCRLLIENQAGNHGFMGMTLEELVQIRSLCREPDKLGFCLDSCHLFASGVWDGSPSPAWASSPAGQAAKDHVLALHVNGSVYASGSRRDRHARLGEGELGMAGIAWLLEHFPGVPAVLETASDADGTHLQQLRRMLEEEEKLG</sequence>
<keyword evidence="6" id="KW-0378">Hydrolase</keyword>
<proteinExistence type="inferred from homology"/>